<feature type="domain" description="HTH deoR-type" evidence="4">
    <location>
        <begin position="3"/>
        <end position="58"/>
    </location>
</feature>
<keyword evidence="1" id="KW-0805">Transcription regulation</keyword>
<dbReference type="Pfam" id="PF08220">
    <property type="entry name" value="HTH_DeoR"/>
    <property type="match status" value="1"/>
</dbReference>
<comment type="caution">
    <text evidence="5">The sequence shown here is derived from an EMBL/GenBank/DDBJ whole genome shotgun (WGS) entry which is preliminary data.</text>
</comment>
<dbReference type="SUPFAM" id="SSF160387">
    <property type="entry name" value="NosL/MerB-like"/>
    <property type="match status" value="1"/>
</dbReference>
<dbReference type="PROSITE" id="PS51000">
    <property type="entry name" value="HTH_DEOR_2"/>
    <property type="match status" value="1"/>
</dbReference>
<proteinExistence type="predicted"/>
<evidence type="ECO:0000256" key="3">
    <source>
        <dbReference type="ARBA" id="ARBA00023163"/>
    </source>
</evidence>
<dbReference type="InterPro" id="IPR036390">
    <property type="entry name" value="WH_DNA-bd_sf"/>
</dbReference>
<dbReference type="Gene3D" id="3.30.70.2050">
    <property type="match status" value="1"/>
</dbReference>
<dbReference type="RefSeq" id="WP_209810157.1">
    <property type="nucleotide sequence ID" value="NZ_JAGGKT010000005.1"/>
</dbReference>
<dbReference type="Pfam" id="PF05573">
    <property type="entry name" value="NosL"/>
    <property type="match status" value="1"/>
</dbReference>
<dbReference type="InterPro" id="IPR001034">
    <property type="entry name" value="DeoR_HTH"/>
</dbReference>
<evidence type="ECO:0000313" key="5">
    <source>
        <dbReference type="EMBL" id="MBP1932088.1"/>
    </source>
</evidence>
<name>A0ABS4GP84_9BACL</name>
<dbReference type="EMBL" id="JAGGKT010000005">
    <property type="protein sequence ID" value="MBP1932088.1"/>
    <property type="molecule type" value="Genomic_DNA"/>
</dbReference>
<dbReference type="PANTHER" id="PTHR41247">
    <property type="entry name" value="HTH-TYPE TRANSCRIPTIONAL REPRESSOR YCNK"/>
    <property type="match status" value="1"/>
</dbReference>
<gene>
    <name evidence="5" type="ORF">J2Z37_002089</name>
</gene>
<accession>A0ABS4GP84</accession>
<keyword evidence="2" id="KW-0238">DNA-binding</keyword>
<dbReference type="PANTHER" id="PTHR41247:SF1">
    <property type="entry name" value="HTH-TYPE TRANSCRIPTIONAL REPRESSOR YCNK"/>
    <property type="match status" value="1"/>
</dbReference>
<organism evidence="5 6">
    <name type="scientific">Ammoniphilus resinae</name>
    <dbReference type="NCBI Taxonomy" id="861532"/>
    <lineage>
        <taxon>Bacteria</taxon>
        <taxon>Bacillati</taxon>
        <taxon>Bacillota</taxon>
        <taxon>Bacilli</taxon>
        <taxon>Bacillales</taxon>
        <taxon>Paenibacillaceae</taxon>
        <taxon>Aneurinibacillus group</taxon>
        <taxon>Ammoniphilus</taxon>
    </lineage>
</organism>
<keyword evidence="6" id="KW-1185">Reference proteome</keyword>
<dbReference type="InterPro" id="IPR036388">
    <property type="entry name" value="WH-like_DNA-bd_sf"/>
</dbReference>
<sequence length="189" mass="21415">MQRNERQEKIMELVRKKQTLKIIELSQLFGVSEMTIHRDVKPLIEQGVVMKTFGGIALAAKEKGEGDECVICYRKIQDRLSYRLILSNNQVESACCAHCGLIRHAQRGNQVVQALCYDFLTHTTISSLHAWFVVDTSFDLRCCQPQALPFGSRKEAEQFVKGFGGRVLSFEEALEALQGKKEKGHSCHE</sequence>
<keyword evidence="3" id="KW-0804">Transcription</keyword>
<reference evidence="5 6" key="1">
    <citation type="submission" date="2021-03" db="EMBL/GenBank/DDBJ databases">
        <title>Genomic Encyclopedia of Type Strains, Phase IV (KMG-IV): sequencing the most valuable type-strain genomes for metagenomic binning, comparative biology and taxonomic classification.</title>
        <authorList>
            <person name="Goeker M."/>
        </authorList>
    </citation>
    <scope>NUCLEOTIDE SEQUENCE [LARGE SCALE GENOMIC DNA]</scope>
    <source>
        <strain evidence="5 6">DSM 24738</strain>
    </source>
</reference>
<dbReference type="SUPFAM" id="SSF46785">
    <property type="entry name" value="Winged helix' DNA-binding domain"/>
    <property type="match status" value="1"/>
</dbReference>
<evidence type="ECO:0000256" key="1">
    <source>
        <dbReference type="ARBA" id="ARBA00023015"/>
    </source>
</evidence>
<dbReference type="InterPro" id="IPR008719">
    <property type="entry name" value="N2O_reductase_NosL"/>
</dbReference>
<evidence type="ECO:0000313" key="6">
    <source>
        <dbReference type="Proteomes" id="UP001519343"/>
    </source>
</evidence>
<dbReference type="Proteomes" id="UP001519343">
    <property type="component" value="Unassembled WGS sequence"/>
</dbReference>
<dbReference type="InterPro" id="IPR018356">
    <property type="entry name" value="Tscrpt_reg_HTH_DeoR_CS"/>
</dbReference>
<dbReference type="Gene3D" id="1.10.10.10">
    <property type="entry name" value="Winged helix-like DNA-binding domain superfamily/Winged helix DNA-binding domain"/>
    <property type="match status" value="1"/>
</dbReference>
<evidence type="ECO:0000256" key="2">
    <source>
        <dbReference type="ARBA" id="ARBA00023125"/>
    </source>
</evidence>
<evidence type="ECO:0000259" key="4">
    <source>
        <dbReference type="PROSITE" id="PS51000"/>
    </source>
</evidence>
<dbReference type="SMART" id="SM00420">
    <property type="entry name" value="HTH_DEOR"/>
    <property type="match status" value="1"/>
</dbReference>
<dbReference type="PRINTS" id="PR00037">
    <property type="entry name" value="HTHLACR"/>
</dbReference>
<protein>
    <recommendedName>
        <fullName evidence="4">HTH deoR-type domain-containing protein</fullName>
    </recommendedName>
</protein>
<dbReference type="PROSITE" id="PS00894">
    <property type="entry name" value="HTH_DEOR_1"/>
    <property type="match status" value="1"/>
</dbReference>